<dbReference type="Pfam" id="PF17766">
    <property type="entry name" value="fn3_6"/>
    <property type="match status" value="1"/>
</dbReference>
<evidence type="ECO:0000313" key="11">
    <source>
        <dbReference type="EMBL" id="EFJ26677.1"/>
    </source>
</evidence>
<evidence type="ECO:0000256" key="6">
    <source>
        <dbReference type="PIRSR" id="PIRSR615500-1"/>
    </source>
</evidence>
<dbReference type="GO" id="GO:0006508">
    <property type="term" value="P:proteolysis"/>
    <property type="evidence" value="ECO:0007669"/>
    <property type="project" value="UniProtKB-KW"/>
</dbReference>
<dbReference type="InterPro" id="IPR036852">
    <property type="entry name" value="Peptidase_S8/S53_dom_sf"/>
</dbReference>
<dbReference type="CDD" id="cd02120">
    <property type="entry name" value="PA_subtilisin_like"/>
    <property type="match status" value="1"/>
</dbReference>
<sequence length="686" mass="74126">MAIASEEATNAMVYSYSENFSGFAATLTPREAATLSRLSGVLSVFPSRMRHLHTTRSWEFLGVTTQNNGSSSGGDVVIGVFDTGVWPESESFNDHSFGPVPSRWKGDCAASIRCNRKLIGARFYSKGYEKEYGPLAGKKTPRDTHGHGTHTASIAAGSPVEGANFFGLAKGVARGGAPGARLAIYKVCWGMECSDADVLAAFDDALSDGVDVLSISLGQEPMDYFEDAVAIGGFHAMQKGVLTVVSAGNEGPSLHAAKNIAPWLFTVAASTIDRKFTTQILLGNGSSYKVCMFRFIYSVCDRTKSHMQGTSINGFATPFRRFCGKGTLHSAEIKDKIVVCYGDDYRPDESVLLAGGGGLIYVLTEEVDTKEAFSFSVPATVVNKGDGKQVLAYANSTRNPIARFLPTIVRTGEEIKATVALFSSRGPNLITPDILKPDIVAPGVDILAAWSPRGPVAGVKEDKRVANFNIISGTSMACPHVSGAVSLVKSFHPEWSPAALKSALMTTATVLDQKHKFNRHGALAYGSGQINPVAATDPGLIYDISARDYANFLCNINYNATQIHVMLAMTKFRCSKSQAPVNSLNYPSIALGDLELGHLNVSITRRVTNVGSPNATYHAAVKHPGGRVRVTVTPRRLRFSSTGQRKSFRVELFATRIPRDKFLEGSWEWRDGKHIVRSPILVWRKH</sequence>
<dbReference type="FunFam" id="3.40.50.200:FF:000006">
    <property type="entry name" value="Subtilisin-like protease SBT1.5"/>
    <property type="match status" value="1"/>
</dbReference>
<dbReference type="Gene3D" id="2.60.40.2310">
    <property type="match status" value="1"/>
</dbReference>
<evidence type="ECO:0000256" key="1">
    <source>
        <dbReference type="ARBA" id="ARBA00011073"/>
    </source>
</evidence>
<dbReference type="Gene3D" id="3.30.70.80">
    <property type="entry name" value="Peptidase S8 propeptide/proteinase inhibitor I9"/>
    <property type="match status" value="1"/>
</dbReference>
<comment type="similarity">
    <text evidence="1 7">Belongs to the peptidase S8 family.</text>
</comment>
<dbReference type="InterPro" id="IPR045051">
    <property type="entry name" value="SBT"/>
</dbReference>
<gene>
    <name evidence="11" type="ORF">SELMODRAFT_97292</name>
</gene>
<dbReference type="InterPro" id="IPR034197">
    <property type="entry name" value="Peptidases_S8_3"/>
</dbReference>
<keyword evidence="4 7" id="KW-0378">Hydrolase</keyword>
<keyword evidence="3" id="KW-0732">Signal</keyword>
<dbReference type="Gene3D" id="3.50.30.30">
    <property type="match status" value="1"/>
</dbReference>
<evidence type="ECO:0000256" key="5">
    <source>
        <dbReference type="ARBA" id="ARBA00022825"/>
    </source>
</evidence>
<feature type="domain" description="Inhibitor I9" evidence="9">
    <location>
        <begin position="6"/>
        <end position="53"/>
    </location>
</feature>
<dbReference type="InterPro" id="IPR010259">
    <property type="entry name" value="S8pro/Inhibitor_I9"/>
</dbReference>
<proteinExistence type="inferred from homology"/>
<evidence type="ECO:0000259" key="10">
    <source>
        <dbReference type="Pfam" id="PF17766"/>
    </source>
</evidence>
<dbReference type="Proteomes" id="UP000001514">
    <property type="component" value="Unassembled WGS sequence"/>
</dbReference>
<keyword evidence="12" id="KW-1185">Reference proteome</keyword>
<evidence type="ECO:0000256" key="7">
    <source>
        <dbReference type="PROSITE-ProRule" id="PRU01240"/>
    </source>
</evidence>
<protein>
    <submittedName>
        <fullName evidence="11">Uncharacterized protein</fullName>
    </submittedName>
</protein>
<dbReference type="EMBL" id="GL377584">
    <property type="protein sequence ID" value="EFJ26677.1"/>
    <property type="molecule type" value="Genomic_DNA"/>
</dbReference>
<name>D8RN83_SELML</name>
<feature type="active site" description="Charge relay system" evidence="6 7">
    <location>
        <position position="82"/>
    </location>
</feature>
<dbReference type="GO" id="GO:0005576">
    <property type="term" value="C:extracellular region"/>
    <property type="evidence" value="ECO:0000318"/>
    <property type="project" value="GO_Central"/>
</dbReference>
<feature type="domain" description="Peptidase S8/S53" evidence="8">
    <location>
        <begin position="74"/>
        <end position="519"/>
    </location>
</feature>
<dbReference type="PANTHER" id="PTHR10795">
    <property type="entry name" value="PROPROTEIN CONVERTASE SUBTILISIN/KEXIN"/>
    <property type="match status" value="1"/>
</dbReference>
<dbReference type="Gene3D" id="3.40.50.200">
    <property type="entry name" value="Peptidase S8/S53 domain"/>
    <property type="match status" value="1"/>
</dbReference>
<evidence type="ECO:0000256" key="2">
    <source>
        <dbReference type="ARBA" id="ARBA00022670"/>
    </source>
</evidence>
<dbReference type="InterPro" id="IPR023828">
    <property type="entry name" value="Peptidase_S8_Ser-AS"/>
</dbReference>
<keyword evidence="5 7" id="KW-0720">Serine protease</keyword>
<dbReference type="Pfam" id="PF05922">
    <property type="entry name" value="Inhibitor_I9"/>
    <property type="match status" value="1"/>
</dbReference>
<dbReference type="GO" id="GO:0004252">
    <property type="term" value="F:serine-type endopeptidase activity"/>
    <property type="evidence" value="ECO:0000318"/>
    <property type="project" value="GO_Central"/>
</dbReference>
<dbReference type="InParanoid" id="D8RN83"/>
<dbReference type="eggNOG" id="ENOG502QRA7">
    <property type="taxonomic scope" value="Eukaryota"/>
</dbReference>
<dbReference type="KEGG" id="smo:SELMODRAFT_97292"/>
<dbReference type="PROSITE" id="PS00138">
    <property type="entry name" value="SUBTILASE_SER"/>
    <property type="match status" value="1"/>
</dbReference>
<dbReference type="PROSITE" id="PS51892">
    <property type="entry name" value="SUBTILASE"/>
    <property type="match status" value="1"/>
</dbReference>
<dbReference type="CDD" id="cd04852">
    <property type="entry name" value="Peptidases_S8_3"/>
    <property type="match status" value="1"/>
</dbReference>
<accession>D8RN83</accession>
<dbReference type="InterPro" id="IPR015500">
    <property type="entry name" value="Peptidase_S8_subtilisin-rel"/>
</dbReference>
<evidence type="ECO:0000259" key="8">
    <source>
        <dbReference type="Pfam" id="PF00082"/>
    </source>
</evidence>
<dbReference type="InterPro" id="IPR041469">
    <property type="entry name" value="Subtilisin-like_FN3"/>
</dbReference>
<evidence type="ECO:0000313" key="12">
    <source>
        <dbReference type="Proteomes" id="UP000001514"/>
    </source>
</evidence>
<dbReference type="AlphaFoldDB" id="D8RN83"/>
<evidence type="ECO:0000256" key="3">
    <source>
        <dbReference type="ARBA" id="ARBA00022729"/>
    </source>
</evidence>
<keyword evidence="2 7" id="KW-0645">Protease</keyword>
<organism evidence="12">
    <name type="scientific">Selaginella moellendorffii</name>
    <name type="common">Spikemoss</name>
    <dbReference type="NCBI Taxonomy" id="88036"/>
    <lineage>
        <taxon>Eukaryota</taxon>
        <taxon>Viridiplantae</taxon>
        <taxon>Streptophyta</taxon>
        <taxon>Embryophyta</taxon>
        <taxon>Tracheophyta</taxon>
        <taxon>Lycopodiopsida</taxon>
        <taxon>Selaginellales</taxon>
        <taxon>Selaginellaceae</taxon>
        <taxon>Selaginella</taxon>
    </lineage>
</organism>
<reference evidence="11 12" key="1">
    <citation type="journal article" date="2011" name="Science">
        <title>The Selaginella genome identifies genetic changes associated with the evolution of vascular plants.</title>
        <authorList>
            <person name="Banks J.A."/>
            <person name="Nishiyama T."/>
            <person name="Hasebe M."/>
            <person name="Bowman J.L."/>
            <person name="Gribskov M."/>
            <person name="dePamphilis C."/>
            <person name="Albert V.A."/>
            <person name="Aono N."/>
            <person name="Aoyama T."/>
            <person name="Ambrose B.A."/>
            <person name="Ashton N.W."/>
            <person name="Axtell M.J."/>
            <person name="Barker E."/>
            <person name="Barker M.S."/>
            <person name="Bennetzen J.L."/>
            <person name="Bonawitz N.D."/>
            <person name="Chapple C."/>
            <person name="Cheng C."/>
            <person name="Correa L.G."/>
            <person name="Dacre M."/>
            <person name="DeBarry J."/>
            <person name="Dreyer I."/>
            <person name="Elias M."/>
            <person name="Engstrom E.M."/>
            <person name="Estelle M."/>
            <person name="Feng L."/>
            <person name="Finet C."/>
            <person name="Floyd S.K."/>
            <person name="Frommer W.B."/>
            <person name="Fujita T."/>
            <person name="Gramzow L."/>
            <person name="Gutensohn M."/>
            <person name="Harholt J."/>
            <person name="Hattori M."/>
            <person name="Heyl A."/>
            <person name="Hirai T."/>
            <person name="Hiwatashi Y."/>
            <person name="Ishikawa M."/>
            <person name="Iwata M."/>
            <person name="Karol K.G."/>
            <person name="Koehler B."/>
            <person name="Kolukisaoglu U."/>
            <person name="Kubo M."/>
            <person name="Kurata T."/>
            <person name="Lalonde S."/>
            <person name="Li K."/>
            <person name="Li Y."/>
            <person name="Litt A."/>
            <person name="Lyons E."/>
            <person name="Manning G."/>
            <person name="Maruyama T."/>
            <person name="Michael T.P."/>
            <person name="Mikami K."/>
            <person name="Miyazaki S."/>
            <person name="Morinaga S."/>
            <person name="Murata T."/>
            <person name="Mueller-Roeber B."/>
            <person name="Nelson D.R."/>
            <person name="Obara M."/>
            <person name="Oguri Y."/>
            <person name="Olmstead R.G."/>
            <person name="Onodera N."/>
            <person name="Petersen B.L."/>
            <person name="Pils B."/>
            <person name="Prigge M."/>
            <person name="Rensing S.A."/>
            <person name="Riano-Pachon D.M."/>
            <person name="Roberts A.W."/>
            <person name="Sato Y."/>
            <person name="Scheller H.V."/>
            <person name="Schulz B."/>
            <person name="Schulz C."/>
            <person name="Shakirov E.V."/>
            <person name="Shibagaki N."/>
            <person name="Shinohara N."/>
            <person name="Shippen D.E."/>
            <person name="Soerensen I."/>
            <person name="Sotooka R."/>
            <person name="Sugimoto N."/>
            <person name="Sugita M."/>
            <person name="Sumikawa N."/>
            <person name="Tanurdzic M."/>
            <person name="Theissen G."/>
            <person name="Ulvskov P."/>
            <person name="Wakazuki S."/>
            <person name="Weng J.K."/>
            <person name="Willats W.W."/>
            <person name="Wipf D."/>
            <person name="Wolf P.G."/>
            <person name="Yang L."/>
            <person name="Zimmer A.D."/>
            <person name="Zhu Q."/>
            <person name="Mitros T."/>
            <person name="Hellsten U."/>
            <person name="Loque D."/>
            <person name="Otillar R."/>
            <person name="Salamov A."/>
            <person name="Schmutz J."/>
            <person name="Shapiro H."/>
            <person name="Lindquist E."/>
            <person name="Lucas S."/>
            <person name="Rokhsar D."/>
            <person name="Grigoriev I.V."/>
        </authorList>
    </citation>
    <scope>NUCLEOTIDE SEQUENCE [LARGE SCALE GENOMIC DNA]</scope>
</reference>
<dbReference type="MEROPS" id="S08.A09"/>
<dbReference type="Gramene" id="EFJ26677">
    <property type="protein sequence ID" value="EFJ26677"/>
    <property type="gene ID" value="SELMODRAFT_97292"/>
</dbReference>
<evidence type="ECO:0000256" key="4">
    <source>
        <dbReference type="ARBA" id="ARBA00022801"/>
    </source>
</evidence>
<dbReference type="OMA" id="MQGTSIN"/>
<dbReference type="InterPro" id="IPR037045">
    <property type="entry name" value="S8pro/Inhibitor_I9_sf"/>
</dbReference>
<feature type="active site" description="Charge relay system" evidence="6 7">
    <location>
        <position position="147"/>
    </location>
</feature>
<evidence type="ECO:0000259" key="9">
    <source>
        <dbReference type="Pfam" id="PF05922"/>
    </source>
</evidence>
<dbReference type="Pfam" id="PF00082">
    <property type="entry name" value="Peptidase_S8"/>
    <property type="match status" value="1"/>
</dbReference>
<feature type="domain" description="Subtilisin-like protease fibronectin type-III" evidence="10">
    <location>
        <begin position="584"/>
        <end position="682"/>
    </location>
</feature>
<dbReference type="InterPro" id="IPR000209">
    <property type="entry name" value="Peptidase_S8/S53_dom"/>
</dbReference>
<feature type="active site" description="Charge relay system" evidence="6 7">
    <location>
        <position position="475"/>
    </location>
</feature>
<dbReference type="SUPFAM" id="SSF52743">
    <property type="entry name" value="Subtilisin-like"/>
    <property type="match status" value="1"/>
</dbReference>
<dbReference type="PRINTS" id="PR00723">
    <property type="entry name" value="SUBTILISIN"/>
</dbReference>
<dbReference type="HOGENOM" id="CLU_000625_4_3_1"/>